<protein>
    <submittedName>
        <fullName evidence="3">Uncharacterized protein</fullName>
    </submittedName>
</protein>
<dbReference type="Proteomes" id="UP000050795">
    <property type="component" value="Unassembled WGS sequence"/>
</dbReference>
<evidence type="ECO:0000313" key="2">
    <source>
        <dbReference type="Proteomes" id="UP000050795"/>
    </source>
</evidence>
<dbReference type="AlphaFoldDB" id="A0AA85J6K6"/>
<organism evidence="2 3">
    <name type="scientific">Trichobilharzia regenti</name>
    <name type="common">Nasal bird schistosome</name>
    <dbReference type="NCBI Taxonomy" id="157069"/>
    <lineage>
        <taxon>Eukaryota</taxon>
        <taxon>Metazoa</taxon>
        <taxon>Spiralia</taxon>
        <taxon>Lophotrochozoa</taxon>
        <taxon>Platyhelminthes</taxon>
        <taxon>Trematoda</taxon>
        <taxon>Digenea</taxon>
        <taxon>Strigeidida</taxon>
        <taxon>Schistosomatoidea</taxon>
        <taxon>Schistosomatidae</taxon>
        <taxon>Trichobilharzia</taxon>
    </lineage>
</organism>
<feature type="region of interest" description="Disordered" evidence="1">
    <location>
        <begin position="76"/>
        <end position="104"/>
    </location>
</feature>
<accession>A0AA85J6K6</accession>
<proteinExistence type="predicted"/>
<keyword evidence="2" id="KW-1185">Reference proteome</keyword>
<evidence type="ECO:0000313" key="3">
    <source>
        <dbReference type="WBParaSite" id="TREG1_129600.1"/>
    </source>
</evidence>
<sequence>MYRLLFIKAQKKSMNTQTQFHFKQSCLTILLLILLIVNSIMCYVTTDHNDLLLNWLANEDEDYLMRTPLHALSFSSPWGYSRHQQPPIDNLRKRNGPYTQRLGK</sequence>
<reference evidence="3" key="2">
    <citation type="submission" date="2023-11" db="UniProtKB">
        <authorList>
            <consortium name="WormBaseParasite"/>
        </authorList>
    </citation>
    <scope>IDENTIFICATION</scope>
</reference>
<reference evidence="2" key="1">
    <citation type="submission" date="2022-06" db="EMBL/GenBank/DDBJ databases">
        <authorList>
            <person name="Berger JAMES D."/>
            <person name="Berger JAMES D."/>
        </authorList>
    </citation>
    <scope>NUCLEOTIDE SEQUENCE [LARGE SCALE GENOMIC DNA]</scope>
</reference>
<name>A0AA85J6K6_TRIRE</name>
<dbReference type="WBParaSite" id="TREG1_129600.1">
    <property type="protein sequence ID" value="TREG1_129600.1"/>
    <property type="gene ID" value="TREG1_129600"/>
</dbReference>
<evidence type="ECO:0000256" key="1">
    <source>
        <dbReference type="SAM" id="MobiDB-lite"/>
    </source>
</evidence>